<dbReference type="PANTHER" id="PTHR13020:SF25">
    <property type="entry name" value="PROTEIN GAWKY"/>
    <property type="match status" value="1"/>
</dbReference>
<feature type="compositionally biased region" description="Low complexity" evidence="2">
    <location>
        <begin position="260"/>
        <end position="292"/>
    </location>
</feature>
<keyword evidence="1" id="KW-0175">Coiled coil</keyword>
<feature type="compositionally biased region" description="Low complexity" evidence="2">
    <location>
        <begin position="1421"/>
        <end position="1432"/>
    </location>
</feature>
<feature type="compositionally biased region" description="Low complexity" evidence="2">
    <location>
        <begin position="99"/>
        <end position="110"/>
    </location>
</feature>
<feature type="compositionally biased region" description="Polar residues" evidence="2">
    <location>
        <begin position="1495"/>
        <end position="1504"/>
    </location>
</feature>
<feature type="compositionally biased region" description="Low complexity" evidence="2">
    <location>
        <begin position="767"/>
        <end position="782"/>
    </location>
</feature>
<feature type="compositionally biased region" description="Gly residues" evidence="2">
    <location>
        <begin position="1132"/>
        <end position="1149"/>
    </location>
</feature>
<feature type="compositionally biased region" description="Low complexity" evidence="2">
    <location>
        <begin position="67"/>
        <end position="77"/>
    </location>
</feature>
<feature type="compositionally biased region" description="Polar residues" evidence="2">
    <location>
        <begin position="1703"/>
        <end position="1743"/>
    </location>
</feature>
<dbReference type="InterPro" id="IPR035979">
    <property type="entry name" value="RBD_domain_sf"/>
</dbReference>
<feature type="compositionally biased region" description="Low complexity" evidence="2">
    <location>
        <begin position="690"/>
        <end position="729"/>
    </location>
</feature>
<evidence type="ECO:0000259" key="3">
    <source>
        <dbReference type="Pfam" id="PF00076"/>
    </source>
</evidence>
<dbReference type="GO" id="GO:0060213">
    <property type="term" value="P:positive regulation of nuclear-transcribed mRNA poly(A) tail shortening"/>
    <property type="evidence" value="ECO:0007669"/>
    <property type="project" value="TreeGrafter"/>
</dbReference>
<dbReference type="InterPro" id="IPR012677">
    <property type="entry name" value="Nucleotide-bd_a/b_plait_sf"/>
</dbReference>
<proteinExistence type="predicted"/>
<feature type="compositionally biased region" description="Polar residues" evidence="2">
    <location>
        <begin position="812"/>
        <end position="821"/>
    </location>
</feature>
<feature type="compositionally biased region" description="Polar residues" evidence="2">
    <location>
        <begin position="1564"/>
        <end position="1593"/>
    </location>
</feature>
<dbReference type="GO" id="GO:0003723">
    <property type="term" value="F:RNA binding"/>
    <property type="evidence" value="ECO:0007669"/>
    <property type="project" value="InterPro"/>
</dbReference>
<feature type="region of interest" description="Disordered" evidence="2">
    <location>
        <begin position="1"/>
        <end position="203"/>
    </location>
</feature>
<protein>
    <submittedName>
        <fullName evidence="5">Uncharacterized protein</fullName>
    </submittedName>
</protein>
<dbReference type="GO" id="GO:0005654">
    <property type="term" value="C:nucleoplasm"/>
    <property type="evidence" value="ECO:0007669"/>
    <property type="project" value="TreeGrafter"/>
</dbReference>
<sequence length="1767" mass="185721">MQVQQGQRKNPPVGQNLPQWNWEEGEGWGQGISTGTGWSDSDSASHQSDGQEIGMWNMNSSHRGFTSAASSSGNSDSKACDSHDKDPWPTDTDNAPAKSGSVISSSSNPGQGQGSVAVSRGPNTITSSASSMWGSSFGTTSNSLAWDANTGGASGVWGNTPSAMSSSGGSEHDLFMQGDQAHSGGGGGDNASNAPPYTSSGDTKSLVWANISQNSLLSQQQQQQPPQSSANTSDTSTTPVSGAVHVSGAQTGADGGSTGGVQQQPVGSGSSGAAWQGTQTSTAAATLAESSWGGVSAGNTVISSSLGGMSESSPDISNKGQPMLQRSGSMNQWDCGSDGAGSWGEKERKQSEKSSGWGSPPSPLPNAGTEEWSRPADGKSQNWGGQAPGGQPPSGWVSPPDTKSNPTGWGQVEMPGVRGWGDADPAKSNSSGWGQADVEMSRQPWGDKPPPPVQQMPWDVTVGPGGNANPSPEWGSSQPTTSMSTPATWGNSNPMATAGSNRPVGSQPPPPPPMQQQQQPGAPGTWAQAAGRGLPPTSDTTRPPPAVVPANMPNTSTTAPGVNTGSRISKEDLIAQVVNSSEGWGKVPVRQDTAWNVDNSKQHIPPHKVVATGVGMGPDEDANHWHQPNNGTAIWEATKESAGMPPPPPPQQQRWNSGHASGAGSDVDPNTWNGPPSQQANMYPQSKPCPSNWQGPPGGNNWNSGAANAPPMHNWSGSGASSSSSGSWEGKSEWGAEKKDDSVFNRDGTLMWGEHSGAKPGEVASWGSHQQSMSGRSSTSGDGDSGEGWGGGGPEPPPDIVDDGTTFWGEPNTHQRQTSWNGPDGPPGPRPISGKMDDKGPPMWNQPPPPHVLHRPYSYGDTGEGRPMPSPMNDAFWGGPGQQPKPGNWGDPSWMNIPKPHKGPSSWGDGGPDPHHWNMKRFPLPMNANFGSVNRQQQQPQMRSRLIQQLMDMGFKASLTFTCLRVDGHSGHKVTFSEEDLESDLKEDAQNALIRNNMNLESAIADLVASAAASRRQDMDFSDMGPKIRQVRGMGSDSMGDIHMDNGGGHIMPPNTPFSNAQTQFINSQAFVNSHKQQQGPASLQTSSSLIVGGANSSINNPAVAMQQKLLQQQLAKKHQQPPPMPAQGQPIRGGGGGGGGGSGGGGGQLSATTVQHLQQQQAQQQQQIVQQLHMAVTAGLISPQLLNQQMTPTMLVMLQQLLQLQQMLQQLVSRQQMQQPGKMQSRQQLDLTIQEIQQQILRQQQQIAAAQQQQQQCLHQTVKQPPPMPPAPGDPLAKELTSGIDIASMNLKDLTALPGQQPRSRLTQWKLPSPEKDVVAQPGGDATLNKVVGGKPLQQSHSTPNLQTKFESNLPFFDNTWSNNLSSTSMWPTTSAMQSVTACSTSQAGELTDSTASSTSKESLVAGMPSVAAATVATSDVTSSTASGTTSPCSESPTSGESLDIVEFFPGKKWQGVEAKTIEDDPHMTPGSVSRSLSINTIKDDYIMSMLGKQESNSPSSAWPSFGMVKNSRSKSSSMWQPSPTDPTAVSLSSDPWGSQPPQQAPTVPKNTRPPPGLAPASKTGSSTWQHQQFNRSQSWTPGERSLTTMGSASVGGAGGPDWGSPQSPTNWLVLKNLTPQIDGSTLKTLCMQHGPLQVFYLNQGMALVCYNTRQEAVKAQSALNSCILNNTTILAECISEPEIKQLLAQTPAGNAAGGGSTPSSSLWPQSTASHAPSSNSFRTLAMPTNPTSKVSESGQWNGTTNLASVWSGDGLWAPREDDHTC</sequence>
<organism evidence="5 6">
    <name type="scientific">Ridgeia piscesae</name>
    <name type="common">Tubeworm</name>
    <dbReference type="NCBI Taxonomy" id="27915"/>
    <lineage>
        <taxon>Eukaryota</taxon>
        <taxon>Metazoa</taxon>
        <taxon>Spiralia</taxon>
        <taxon>Lophotrochozoa</taxon>
        <taxon>Annelida</taxon>
        <taxon>Polychaeta</taxon>
        <taxon>Sedentaria</taxon>
        <taxon>Canalipalpata</taxon>
        <taxon>Sabellida</taxon>
        <taxon>Siboglinidae</taxon>
        <taxon>Ridgeia</taxon>
    </lineage>
</organism>
<dbReference type="GO" id="GO:0000932">
    <property type="term" value="C:P-body"/>
    <property type="evidence" value="ECO:0007669"/>
    <property type="project" value="TreeGrafter"/>
</dbReference>
<feature type="region of interest" description="Disordered" evidence="2">
    <location>
        <begin position="596"/>
        <end position="839"/>
    </location>
</feature>
<feature type="domain" description="RRM" evidence="3">
    <location>
        <begin position="1614"/>
        <end position="1675"/>
    </location>
</feature>
<feature type="compositionally biased region" description="Polar residues" evidence="2">
    <location>
        <begin position="555"/>
        <end position="567"/>
    </location>
</feature>
<feature type="region of interest" description="Disordered" evidence="2">
    <location>
        <begin position="1494"/>
        <end position="1609"/>
    </location>
</feature>
<feature type="compositionally biased region" description="Basic and acidic residues" evidence="2">
    <location>
        <begin position="730"/>
        <end position="744"/>
    </location>
</feature>
<name>A0AAD9NUF2_RIDPI</name>
<feature type="compositionally biased region" description="Polar residues" evidence="2">
    <location>
        <begin position="1515"/>
        <end position="1551"/>
    </location>
</feature>
<evidence type="ECO:0000313" key="6">
    <source>
        <dbReference type="Proteomes" id="UP001209878"/>
    </source>
</evidence>
<evidence type="ECO:0000256" key="1">
    <source>
        <dbReference type="SAM" id="Coils"/>
    </source>
</evidence>
<evidence type="ECO:0000256" key="2">
    <source>
        <dbReference type="SAM" id="MobiDB-lite"/>
    </source>
</evidence>
<feature type="compositionally biased region" description="Low complexity" evidence="2">
    <location>
        <begin position="515"/>
        <end position="531"/>
    </location>
</feature>
<reference evidence="5" key="1">
    <citation type="journal article" date="2023" name="Mol. Biol. Evol.">
        <title>Third-Generation Sequencing Reveals the Adaptive Role of the Epigenome in Three Deep-Sea Polychaetes.</title>
        <authorList>
            <person name="Perez M."/>
            <person name="Aroh O."/>
            <person name="Sun Y."/>
            <person name="Lan Y."/>
            <person name="Juniper S.K."/>
            <person name="Young C.R."/>
            <person name="Angers B."/>
            <person name="Qian P.Y."/>
        </authorList>
    </citation>
    <scope>NUCLEOTIDE SEQUENCE</scope>
    <source>
        <strain evidence="5">R07B-5</strain>
    </source>
</reference>
<dbReference type="EMBL" id="JAODUO010000471">
    <property type="protein sequence ID" value="KAK2179799.1"/>
    <property type="molecule type" value="Genomic_DNA"/>
</dbReference>
<feature type="compositionally biased region" description="Polar residues" evidence="2">
    <location>
        <begin position="668"/>
        <end position="684"/>
    </location>
</feature>
<feature type="coiled-coil region" evidence="1">
    <location>
        <begin position="1227"/>
        <end position="1254"/>
    </location>
</feature>
<dbReference type="GO" id="GO:0035278">
    <property type="term" value="P:miRNA-mediated gene silencing by inhibition of translation"/>
    <property type="evidence" value="ECO:0007669"/>
    <property type="project" value="InterPro"/>
</dbReference>
<feature type="compositionally biased region" description="Polar residues" evidence="2">
    <location>
        <begin position="157"/>
        <end position="169"/>
    </location>
</feature>
<feature type="region of interest" description="Disordered" evidence="2">
    <location>
        <begin position="216"/>
        <end position="568"/>
    </location>
</feature>
<gene>
    <name evidence="5" type="ORF">NP493_471g01057</name>
</gene>
<evidence type="ECO:0000313" key="5">
    <source>
        <dbReference type="EMBL" id="KAK2179799.1"/>
    </source>
</evidence>
<feature type="compositionally biased region" description="Low complexity" evidence="2">
    <location>
        <begin position="216"/>
        <end position="229"/>
    </location>
</feature>
<dbReference type="PANTHER" id="PTHR13020">
    <property type="entry name" value="TRINUCLEOTIDE REPEAT-CONTAINING GENE 6"/>
    <property type="match status" value="1"/>
</dbReference>
<dbReference type="Pfam" id="PF00076">
    <property type="entry name" value="RRM_1"/>
    <property type="match status" value="1"/>
</dbReference>
<feature type="compositionally biased region" description="Polar residues" evidence="2">
    <location>
        <begin position="314"/>
        <end position="334"/>
    </location>
</feature>
<feature type="region of interest" description="Disordered" evidence="2">
    <location>
        <begin position="1111"/>
        <end position="1157"/>
    </location>
</feature>
<feature type="region of interest" description="Disordered" evidence="2">
    <location>
        <begin position="1693"/>
        <end position="1743"/>
    </location>
</feature>
<feature type="compositionally biased region" description="Polar residues" evidence="2">
    <location>
        <begin position="1433"/>
        <end position="1442"/>
    </location>
</feature>
<feature type="compositionally biased region" description="Basic and acidic residues" evidence="2">
    <location>
        <begin position="78"/>
        <end position="88"/>
    </location>
</feature>
<dbReference type="Proteomes" id="UP001209878">
    <property type="component" value="Unassembled WGS sequence"/>
</dbReference>
<feature type="compositionally biased region" description="Polar residues" evidence="2">
    <location>
        <begin position="230"/>
        <end position="240"/>
    </location>
</feature>
<feature type="compositionally biased region" description="Low complexity" evidence="2">
    <location>
        <begin position="127"/>
        <end position="136"/>
    </location>
</feature>
<feature type="compositionally biased region" description="Low complexity" evidence="2">
    <location>
        <begin position="303"/>
        <end position="313"/>
    </location>
</feature>
<dbReference type="InterPro" id="IPR052068">
    <property type="entry name" value="GW182_domain"/>
</dbReference>
<feature type="compositionally biased region" description="Polar residues" evidence="2">
    <location>
        <begin position="35"/>
        <end position="50"/>
    </location>
</feature>
<keyword evidence="6" id="KW-1185">Reference proteome</keyword>
<dbReference type="Pfam" id="PF12938">
    <property type="entry name" value="M_domain"/>
    <property type="match status" value="1"/>
</dbReference>
<evidence type="ECO:0000259" key="4">
    <source>
        <dbReference type="Pfam" id="PF12938"/>
    </source>
</evidence>
<dbReference type="Gene3D" id="3.30.70.330">
    <property type="match status" value="1"/>
</dbReference>
<accession>A0AAD9NUF2</accession>
<feature type="compositionally biased region" description="Polar residues" evidence="2">
    <location>
        <begin position="468"/>
        <end position="500"/>
    </location>
</feature>
<comment type="caution">
    <text evidence="5">The sequence shown here is derived from an EMBL/GenBank/DDBJ whole genome shotgun (WGS) entry which is preliminary data.</text>
</comment>
<dbReference type="InterPro" id="IPR026805">
    <property type="entry name" value="GW182_M_dom"/>
</dbReference>
<dbReference type="InterPro" id="IPR033503">
    <property type="entry name" value="GW182_RRM"/>
</dbReference>
<feature type="region of interest" description="Disordered" evidence="2">
    <location>
        <begin position="1421"/>
        <end position="1442"/>
    </location>
</feature>
<dbReference type="CDD" id="cd12435">
    <property type="entry name" value="RRM_GW182_like"/>
    <property type="match status" value="1"/>
</dbReference>
<dbReference type="SUPFAM" id="SSF54928">
    <property type="entry name" value="RNA-binding domain, RBD"/>
    <property type="match status" value="1"/>
</dbReference>
<dbReference type="InterPro" id="IPR000504">
    <property type="entry name" value="RRM_dom"/>
</dbReference>
<feature type="domain" description="GW182 middle" evidence="4">
    <location>
        <begin position="1078"/>
        <end position="1276"/>
    </location>
</feature>